<dbReference type="EMBL" id="AYKW01000009">
    <property type="protein sequence ID" value="PIL32901.1"/>
    <property type="molecule type" value="Genomic_DNA"/>
</dbReference>
<name>A0A2G8SGS8_9APHY</name>
<accession>A0A2G8SGS8</accession>
<evidence type="ECO:0000313" key="2">
    <source>
        <dbReference type="EMBL" id="PIL32901.1"/>
    </source>
</evidence>
<evidence type="ECO:0000313" key="3">
    <source>
        <dbReference type="EMBL" id="PIL32907.1"/>
    </source>
</evidence>
<protein>
    <submittedName>
        <fullName evidence="3">Uncharacterized protein</fullName>
    </submittedName>
</protein>
<comment type="caution">
    <text evidence="3">The sequence shown here is derived from an EMBL/GenBank/DDBJ whole genome shotgun (WGS) entry which is preliminary data.</text>
</comment>
<dbReference type="AlphaFoldDB" id="A0A2G8SGS8"/>
<dbReference type="Proteomes" id="UP000230002">
    <property type="component" value="Unassembled WGS sequence"/>
</dbReference>
<keyword evidence="4" id="KW-1185">Reference proteome</keyword>
<gene>
    <name evidence="2" type="ORF">GSI_05019</name>
    <name evidence="3" type="ORF">GSI_05025</name>
</gene>
<evidence type="ECO:0000256" key="1">
    <source>
        <dbReference type="SAM" id="MobiDB-lite"/>
    </source>
</evidence>
<sequence>MRKFDEFADRMVDKFYEWCSSWIAMDGSGMSGNSVEDWKRRATYNIRFVSDVKAEWLELFLRVFGDFPELWGITPSSTYSPIGPSASNRNSINSFISDAGSFPAAQAVPSSMLGIPTSLNVDRPEGNSAGPSATYPDEASSFQLFLAQSGPELISAMSSHPTPPLSLYDSTGMYHGDTYASQSLPNLPYGATSEDIVMDGLEGDYSGYDPMSWGHHGHASGPSSTQYNPQRFVPEATVQTAPSDTGLSAMTPHAALGTSHSVTGTPSLRNPVASDGLPFAFMPGVTPVVTAGHGVRHGLGSTSRRSFDPAPAQSPQSPGIGEAIGREIERANTLANRTLRLRERSNHLDEYLELLLSSSRLFYDGMFRVVGSDTLAIPLPLDHREAMLDLAENLDRVMDLIDADLERDMET</sequence>
<evidence type="ECO:0000313" key="4">
    <source>
        <dbReference type="Proteomes" id="UP000230002"/>
    </source>
</evidence>
<reference evidence="3 4" key="1">
    <citation type="journal article" date="2015" name="Sci. Rep.">
        <title>Chromosome-level genome map provides insights into diverse defense mechanisms in the medicinal fungus Ganoderma sinense.</title>
        <authorList>
            <person name="Zhu Y."/>
            <person name="Xu J."/>
            <person name="Sun C."/>
            <person name="Zhou S."/>
            <person name="Xu H."/>
            <person name="Nelson D.R."/>
            <person name="Qian J."/>
            <person name="Song J."/>
            <person name="Luo H."/>
            <person name="Xiang L."/>
            <person name="Li Y."/>
            <person name="Xu Z."/>
            <person name="Ji A."/>
            <person name="Wang L."/>
            <person name="Lu S."/>
            <person name="Hayward A."/>
            <person name="Sun W."/>
            <person name="Li X."/>
            <person name="Schwartz D.C."/>
            <person name="Wang Y."/>
            <person name="Chen S."/>
        </authorList>
    </citation>
    <scope>NUCLEOTIDE SEQUENCE [LARGE SCALE GENOMIC DNA]</scope>
    <source>
        <strain evidence="3 4">ZZ0214-1</strain>
    </source>
</reference>
<proteinExistence type="predicted"/>
<feature type="region of interest" description="Disordered" evidence="1">
    <location>
        <begin position="299"/>
        <end position="320"/>
    </location>
</feature>
<organism evidence="3 4">
    <name type="scientific">Ganoderma sinense ZZ0214-1</name>
    <dbReference type="NCBI Taxonomy" id="1077348"/>
    <lineage>
        <taxon>Eukaryota</taxon>
        <taxon>Fungi</taxon>
        <taxon>Dikarya</taxon>
        <taxon>Basidiomycota</taxon>
        <taxon>Agaricomycotina</taxon>
        <taxon>Agaricomycetes</taxon>
        <taxon>Polyporales</taxon>
        <taxon>Polyporaceae</taxon>
        <taxon>Ganoderma</taxon>
    </lineage>
</organism>
<dbReference type="EMBL" id="AYKW01000009">
    <property type="protein sequence ID" value="PIL32907.1"/>
    <property type="molecule type" value="Genomic_DNA"/>
</dbReference>